<evidence type="ECO:0000313" key="3">
    <source>
        <dbReference type="Proteomes" id="UP001054945"/>
    </source>
</evidence>
<organism evidence="2 3">
    <name type="scientific">Caerostris extrusa</name>
    <name type="common">Bark spider</name>
    <name type="synonym">Caerostris bankana</name>
    <dbReference type="NCBI Taxonomy" id="172846"/>
    <lineage>
        <taxon>Eukaryota</taxon>
        <taxon>Metazoa</taxon>
        <taxon>Ecdysozoa</taxon>
        <taxon>Arthropoda</taxon>
        <taxon>Chelicerata</taxon>
        <taxon>Arachnida</taxon>
        <taxon>Araneae</taxon>
        <taxon>Araneomorphae</taxon>
        <taxon>Entelegynae</taxon>
        <taxon>Araneoidea</taxon>
        <taxon>Araneidae</taxon>
        <taxon>Caerostris</taxon>
    </lineage>
</organism>
<gene>
    <name evidence="2" type="primary">AVEN_205092_1</name>
    <name evidence="2" type="ORF">CEXT_127131</name>
</gene>
<dbReference type="AlphaFoldDB" id="A0AAV4VUQ2"/>
<dbReference type="Proteomes" id="UP001054945">
    <property type="component" value="Unassembled WGS sequence"/>
</dbReference>
<keyword evidence="1" id="KW-0472">Membrane</keyword>
<name>A0AAV4VUQ2_CAEEX</name>
<feature type="transmembrane region" description="Helical" evidence="1">
    <location>
        <begin position="41"/>
        <end position="64"/>
    </location>
</feature>
<dbReference type="EMBL" id="BPLR01015181">
    <property type="protein sequence ID" value="GIY74211.1"/>
    <property type="molecule type" value="Genomic_DNA"/>
</dbReference>
<sequence>MKLLINNFANSLTRVPDSEYNQVFKNYISIRKFVSNMDTELSFFVFISTLYNACVIYFVIAALIHPDENFDILQNVAVSCLFVTSFVSYFSLALSGSFVYEAAEDLWLKAHEVLAIKRT</sequence>
<protein>
    <submittedName>
        <fullName evidence="2">Uncharacterized protein</fullName>
    </submittedName>
</protein>
<reference evidence="2 3" key="1">
    <citation type="submission" date="2021-06" db="EMBL/GenBank/DDBJ databases">
        <title>Caerostris extrusa draft genome.</title>
        <authorList>
            <person name="Kono N."/>
            <person name="Arakawa K."/>
        </authorList>
    </citation>
    <scope>NUCLEOTIDE SEQUENCE [LARGE SCALE GENOMIC DNA]</scope>
</reference>
<keyword evidence="3" id="KW-1185">Reference proteome</keyword>
<keyword evidence="1" id="KW-0812">Transmembrane</keyword>
<feature type="transmembrane region" description="Helical" evidence="1">
    <location>
        <begin position="76"/>
        <end position="100"/>
    </location>
</feature>
<keyword evidence="1" id="KW-1133">Transmembrane helix</keyword>
<evidence type="ECO:0000256" key="1">
    <source>
        <dbReference type="SAM" id="Phobius"/>
    </source>
</evidence>
<proteinExistence type="predicted"/>
<accession>A0AAV4VUQ2</accession>
<evidence type="ECO:0000313" key="2">
    <source>
        <dbReference type="EMBL" id="GIY74211.1"/>
    </source>
</evidence>
<comment type="caution">
    <text evidence="2">The sequence shown here is derived from an EMBL/GenBank/DDBJ whole genome shotgun (WGS) entry which is preliminary data.</text>
</comment>